<reference evidence="3" key="1">
    <citation type="submission" date="2022-11" db="EMBL/GenBank/DDBJ databases">
        <title>Lysinibacillus irui.</title>
        <authorList>
            <person name="Akintayo S.O."/>
        </authorList>
    </citation>
    <scope>NUCLEOTIDE SEQUENCE</scope>
    <source>
        <strain evidence="3">IRB4-01</strain>
    </source>
</reference>
<dbReference type="Pfam" id="PF13280">
    <property type="entry name" value="WYL"/>
    <property type="match status" value="1"/>
</dbReference>
<evidence type="ECO:0000259" key="1">
    <source>
        <dbReference type="Pfam" id="PF13280"/>
    </source>
</evidence>
<dbReference type="EMBL" id="CP113527">
    <property type="protein sequence ID" value="WDV09105.1"/>
    <property type="molecule type" value="Genomic_DNA"/>
</dbReference>
<proteinExistence type="predicted"/>
<dbReference type="RefSeq" id="WP_274797340.1">
    <property type="nucleotide sequence ID" value="NZ_CP113527.1"/>
</dbReference>
<dbReference type="AlphaFoldDB" id="A0AAJ5RQA7"/>
<dbReference type="PROSITE" id="PS52050">
    <property type="entry name" value="WYL"/>
    <property type="match status" value="1"/>
</dbReference>
<protein>
    <submittedName>
        <fullName evidence="3">WYL domain-containing protein</fullName>
    </submittedName>
</protein>
<dbReference type="PANTHER" id="PTHR34580">
    <property type="match status" value="1"/>
</dbReference>
<dbReference type="KEGG" id="liu:OU989_12515"/>
<dbReference type="Proteomes" id="UP001219585">
    <property type="component" value="Chromosome"/>
</dbReference>
<gene>
    <name evidence="3" type="ORF">OU989_12515</name>
</gene>
<feature type="domain" description="WCX" evidence="2">
    <location>
        <begin position="274"/>
        <end position="315"/>
    </location>
</feature>
<dbReference type="InterPro" id="IPR051534">
    <property type="entry name" value="CBASS_pafABC_assoc_protein"/>
</dbReference>
<dbReference type="InterPro" id="IPR057727">
    <property type="entry name" value="WCX_dom"/>
</dbReference>
<dbReference type="PANTHER" id="PTHR34580:SF1">
    <property type="entry name" value="PROTEIN PAFC"/>
    <property type="match status" value="1"/>
</dbReference>
<feature type="domain" description="WYL" evidence="1">
    <location>
        <begin position="145"/>
        <end position="209"/>
    </location>
</feature>
<evidence type="ECO:0000313" key="4">
    <source>
        <dbReference type="Proteomes" id="UP001219585"/>
    </source>
</evidence>
<evidence type="ECO:0000259" key="2">
    <source>
        <dbReference type="Pfam" id="PF25583"/>
    </source>
</evidence>
<organism evidence="3 4">
    <name type="scientific">Lysinibacillus irui</name>
    <dbReference type="NCBI Taxonomy" id="2998077"/>
    <lineage>
        <taxon>Bacteria</taxon>
        <taxon>Bacillati</taxon>
        <taxon>Bacillota</taxon>
        <taxon>Bacilli</taxon>
        <taxon>Bacillales</taxon>
        <taxon>Bacillaceae</taxon>
        <taxon>Lysinibacillus</taxon>
    </lineage>
</organism>
<dbReference type="Pfam" id="PF25583">
    <property type="entry name" value="WCX"/>
    <property type="match status" value="1"/>
</dbReference>
<evidence type="ECO:0000313" key="3">
    <source>
        <dbReference type="EMBL" id="WDV09105.1"/>
    </source>
</evidence>
<dbReference type="InterPro" id="IPR026881">
    <property type="entry name" value="WYL_dom"/>
</dbReference>
<name>A0AAJ5RQA7_9BACI</name>
<accession>A0AAJ5RQA7</accession>
<sequence length="322" mass="37701">MVDSQQSKGYRVLSMFNRLMDGHGINKKQEALTHQVGEKTIQRDIDQIRAYIAKAKLDCHLQYARSEKVYKLIHTNNNRLSKEQVLTIIKILIASKALVKSELSTIIEKLASNVQANKREQMVLNENHFDVDTYRKQSLIPLIWRISEAISKKIIIQIDYLHEDDITPTEIMLQPLTIIFSEYDFYLIAYDYHSKKDVPIAYRMDHIQDSRELTNKFYKPFTDHFQVEELHKRKPFMDAGELLPIRFLYKGKSPKTIFNRLPSAKLLSQNDSEYFFEAEVFGIGIKMWLLSQGATIEVLEPIELREEIIATIQAIQQNYRCI</sequence>